<evidence type="ECO:0000256" key="5">
    <source>
        <dbReference type="SAM" id="SignalP"/>
    </source>
</evidence>
<organism evidence="7 8">
    <name type="scientific">Pseudomonas fluorescens</name>
    <dbReference type="NCBI Taxonomy" id="294"/>
    <lineage>
        <taxon>Bacteria</taxon>
        <taxon>Pseudomonadati</taxon>
        <taxon>Pseudomonadota</taxon>
        <taxon>Gammaproteobacteria</taxon>
        <taxon>Pseudomonadales</taxon>
        <taxon>Pseudomonadaceae</taxon>
        <taxon>Pseudomonas</taxon>
    </lineage>
</organism>
<accession>A0A5E7SFL1</accession>
<keyword evidence="4" id="KW-0281">Fimbrium</keyword>
<feature type="chain" id="PRO_5022950851" evidence="5">
    <location>
        <begin position="22"/>
        <end position="183"/>
    </location>
</feature>
<keyword evidence="3 5" id="KW-0732">Signal</keyword>
<feature type="signal peptide" evidence="5">
    <location>
        <begin position="1"/>
        <end position="21"/>
    </location>
</feature>
<dbReference type="RefSeq" id="WP_150692296.1">
    <property type="nucleotide sequence ID" value="NZ_CABVJC010000002.1"/>
</dbReference>
<evidence type="ECO:0000256" key="4">
    <source>
        <dbReference type="ARBA" id="ARBA00023263"/>
    </source>
</evidence>
<dbReference type="EMBL" id="CABVJC010000002">
    <property type="protein sequence ID" value="VVP84750.1"/>
    <property type="molecule type" value="Genomic_DNA"/>
</dbReference>
<dbReference type="GO" id="GO:0043709">
    <property type="term" value="P:cell adhesion involved in single-species biofilm formation"/>
    <property type="evidence" value="ECO:0007669"/>
    <property type="project" value="TreeGrafter"/>
</dbReference>
<evidence type="ECO:0000256" key="1">
    <source>
        <dbReference type="ARBA" id="ARBA00004561"/>
    </source>
</evidence>
<dbReference type="GO" id="GO:0009289">
    <property type="term" value="C:pilus"/>
    <property type="evidence" value="ECO:0007669"/>
    <property type="project" value="UniProtKB-SubCell"/>
</dbReference>
<evidence type="ECO:0000313" key="8">
    <source>
        <dbReference type="Proteomes" id="UP000326452"/>
    </source>
</evidence>
<dbReference type="Gene3D" id="2.60.40.1090">
    <property type="entry name" value="Fimbrial-type adhesion domain"/>
    <property type="match status" value="1"/>
</dbReference>
<proteinExistence type="inferred from homology"/>
<dbReference type="Pfam" id="PF00419">
    <property type="entry name" value="Fimbrial"/>
    <property type="match status" value="1"/>
</dbReference>
<comment type="similarity">
    <text evidence="2">Belongs to the fimbrial protein family.</text>
</comment>
<dbReference type="Proteomes" id="UP000326452">
    <property type="component" value="Unassembled WGS sequence"/>
</dbReference>
<name>A0A5E7SFL1_PSEFL</name>
<dbReference type="OrthoDB" id="6466381at2"/>
<evidence type="ECO:0000256" key="3">
    <source>
        <dbReference type="ARBA" id="ARBA00022729"/>
    </source>
</evidence>
<dbReference type="InterPro" id="IPR036937">
    <property type="entry name" value="Adhesion_dom_fimbrial_sf"/>
</dbReference>
<feature type="domain" description="Fimbrial-type adhesion" evidence="6">
    <location>
        <begin position="26"/>
        <end position="183"/>
    </location>
</feature>
<gene>
    <name evidence="7" type="primary">sfaA</name>
    <name evidence="7" type="ORF">PS941_01088</name>
</gene>
<dbReference type="SUPFAM" id="SSF49401">
    <property type="entry name" value="Bacterial adhesins"/>
    <property type="match status" value="1"/>
</dbReference>
<reference evidence="7 8" key="1">
    <citation type="submission" date="2019-09" db="EMBL/GenBank/DDBJ databases">
        <authorList>
            <person name="Chandra G."/>
            <person name="Truman W A."/>
        </authorList>
    </citation>
    <scope>NUCLEOTIDE SEQUENCE [LARGE SCALE GENOMIC DNA]</scope>
    <source>
        <strain evidence="7">PS941</strain>
    </source>
</reference>
<dbReference type="InterPro" id="IPR000259">
    <property type="entry name" value="Adhesion_dom_fimbrial"/>
</dbReference>
<dbReference type="PANTHER" id="PTHR33420">
    <property type="entry name" value="FIMBRIAL SUBUNIT ELFA-RELATED"/>
    <property type="match status" value="1"/>
</dbReference>
<dbReference type="InterPro" id="IPR050263">
    <property type="entry name" value="Bact_Fimbrial_Adh_Pro"/>
</dbReference>
<evidence type="ECO:0000313" key="7">
    <source>
        <dbReference type="EMBL" id="VVP84750.1"/>
    </source>
</evidence>
<sequence precursor="true">MNPLKSALAAGLCCVATSSMAADGEISFVGSVNATTCSVNVGDMNNGGSPSVSLGNVSSQSLKKLNDTAGAAAFELRLQASGVQDEDCDLSGKTATVRFLGLSGVAGPNGEWLGLENAGSEGVARNVAVQIRDAAGNDVQMGRSSSEYADLNKPLRFTANYIATGAATPGTANAKASFSVDYK</sequence>
<dbReference type="InterPro" id="IPR008966">
    <property type="entry name" value="Adhesion_dom_sf"/>
</dbReference>
<protein>
    <submittedName>
        <fullName evidence="7">S-fimbrial protein subunit SfaA</fullName>
    </submittedName>
</protein>
<evidence type="ECO:0000256" key="2">
    <source>
        <dbReference type="ARBA" id="ARBA00006671"/>
    </source>
</evidence>
<dbReference type="PANTHER" id="PTHR33420:SF3">
    <property type="entry name" value="FIMBRIAL SUBUNIT ELFA"/>
    <property type="match status" value="1"/>
</dbReference>
<evidence type="ECO:0000259" key="6">
    <source>
        <dbReference type="Pfam" id="PF00419"/>
    </source>
</evidence>
<comment type="subcellular location">
    <subcellularLocation>
        <location evidence="1">Fimbrium</location>
    </subcellularLocation>
</comment>
<dbReference type="AlphaFoldDB" id="A0A5E7SFL1"/>